<keyword evidence="1" id="KW-0238">DNA-binding</keyword>
<sequence>MKTVIIEDEPLAARDLKKLIQQADPQLEIEAVLPGLQAARNWFATHTEPDLLFMDIQLSDGVSFELFNMVRLECPVIFTTAYNEYAIRAFKVNSIDYLLKPIDENELVTALEKFKKLRQQNNLPELKQQLQSLLQDLPLASPAKKYKERLMAHYRNTLVPVQTDQISCLMKEELIYLLTFDNQRMISEFETLEEAEHVLNPSSFFRANRQYIIHMNSIENIRHGFNGKIIVKLKNPISMEIDISREKAASFKDWIN</sequence>
<dbReference type="Pfam" id="PF00072">
    <property type="entry name" value="Response_reg"/>
    <property type="match status" value="1"/>
</dbReference>
<feature type="modified residue" description="4-aspartylphosphate" evidence="2">
    <location>
        <position position="55"/>
    </location>
</feature>
<dbReference type="EMBL" id="CP048222">
    <property type="protein sequence ID" value="QHT65847.1"/>
    <property type="molecule type" value="Genomic_DNA"/>
</dbReference>
<keyword evidence="6" id="KW-1185">Reference proteome</keyword>
<dbReference type="Gene3D" id="3.40.50.2300">
    <property type="match status" value="1"/>
</dbReference>
<dbReference type="Gene3D" id="2.40.50.1020">
    <property type="entry name" value="LytTr DNA-binding domain"/>
    <property type="match status" value="1"/>
</dbReference>
<dbReference type="Pfam" id="PF04397">
    <property type="entry name" value="LytTR"/>
    <property type="match status" value="1"/>
</dbReference>
<organism evidence="5 6">
    <name type="scientific">Rhodocytophaga rosea</name>
    <dbReference type="NCBI Taxonomy" id="2704465"/>
    <lineage>
        <taxon>Bacteria</taxon>
        <taxon>Pseudomonadati</taxon>
        <taxon>Bacteroidota</taxon>
        <taxon>Cytophagia</taxon>
        <taxon>Cytophagales</taxon>
        <taxon>Rhodocytophagaceae</taxon>
        <taxon>Rhodocytophaga</taxon>
    </lineage>
</organism>
<dbReference type="GO" id="GO:0005829">
    <property type="term" value="C:cytosol"/>
    <property type="evidence" value="ECO:0007669"/>
    <property type="project" value="TreeGrafter"/>
</dbReference>
<dbReference type="GO" id="GO:0006355">
    <property type="term" value="P:regulation of DNA-templated transcription"/>
    <property type="evidence" value="ECO:0007669"/>
    <property type="project" value="TreeGrafter"/>
</dbReference>
<evidence type="ECO:0000259" key="4">
    <source>
        <dbReference type="PROSITE" id="PS50930"/>
    </source>
</evidence>
<dbReference type="RefSeq" id="WP_162441924.1">
    <property type="nucleotide sequence ID" value="NZ_CP048222.1"/>
</dbReference>
<dbReference type="InterPro" id="IPR007492">
    <property type="entry name" value="LytTR_DNA-bd_dom"/>
</dbReference>
<gene>
    <name evidence="5" type="ORF">GXP67_03780</name>
</gene>
<dbReference type="SMART" id="SM00850">
    <property type="entry name" value="LytTR"/>
    <property type="match status" value="1"/>
</dbReference>
<dbReference type="SUPFAM" id="SSF52172">
    <property type="entry name" value="CheY-like"/>
    <property type="match status" value="1"/>
</dbReference>
<dbReference type="PROSITE" id="PS50930">
    <property type="entry name" value="HTH_LYTTR"/>
    <property type="match status" value="1"/>
</dbReference>
<dbReference type="PANTHER" id="PTHR48111:SF69">
    <property type="entry name" value="RESPONSE REGULATOR RECEIVER"/>
    <property type="match status" value="1"/>
</dbReference>
<dbReference type="FunFam" id="3.40.50.2300:FF:000361">
    <property type="entry name" value="Two-component system response regulator"/>
    <property type="match status" value="1"/>
</dbReference>
<reference evidence="5 6" key="1">
    <citation type="submission" date="2020-01" db="EMBL/GenBank/DDBJ databases">
        <authorList>
            <person name="Kim M.K."/>
        </authorList>
    </citation>
    <scope>NUCLEOTIDE SEQUENCE [LARGE SCALE GENOMIC DNA]</scope>
    <source>
        <strain evidence="5 6">172606-1</strain>
    </source>
</reference>
<name>A0A6C0GD64_9BACT</name>
<protein>
    <submittedName>
        <fullName evidence="5">Response regulator transcription factor</fullName>
    </submittedName>
</protein>
<keyword evidence="2" id="KW-0597">Phosphoprotein</keyword>
<feature type="domain" description="Response regulatory" evidence="3">
    <location>
        <begin position="2"/>
        <end position="115"/>
    </location>
</feature>
<proteinExistence type="predicted"/>
<dbReference type="PANTHER" id="PTHR48111">
    <property type="entry name" value="REGULATOR OF RPOS"/>
    <property type="match status" value="1"/>
</dbReference>
<evidence type="ECO:0000313" key="5">
    <source>
        <dbReference type="EMBL" id="QHT65847.1"/>
    </source>
</evidence>
<dbReference type="Proteomes" id="UP000480178">
    <property type="component" value="Chromosome"/>
</dbReference>
<dbReference type="AlphaFoldDB" id="A0A6C0GD64"/>
<dbReference type="GO" id="GO:0032993">
    <property type="term" value="C:protein-DNA complex"/>
    <property type="evidence" value="ECO:0007669"/>
    <property type="project" value="TreeGrafter"/>
</dbReference>
<dbReference type="GO" id="GO:0000976">
    <property type="term" value="F:transcription cis-regulatory region binding"/>
    <property type="evidence" value="ECO:0007669"/>
    <property type="project" value="TreeGrafter"/>
</dbReference>
<dbReference type="PROSITE" id="PS50110">
    <property type="entry name" value="RESPONSE_REGULATORY"/>
    <property type="match status" value="1"/>
</dbReference>
<accession>A0A6C0GD64</accession>
<dbReference type="GO" id="GO:0000156">
    <property type="term" value="F:phosphorelay response regulator activity"/>
    <property type="evidence" value="ECO:0007669"/>
    <property type="project" value="TreeGrafter"/>
</dbReference>
<dbReference type="SMART" id="SM00448">
    <property type="entry name" value="REC"/>
    <property type="match status" value="1"/>
</dbReference>
<evidence type="ECO:0000256" key="1">
    <source>
        <dbReference type="ARBA" id="ARBA00023125"/>
    </source>
</evidence>
<evidence type="ECO:0000259" key="3">
    <source>
        <dbReference type="PROSITE" id="PS50110"/>
    </source>
</evidence>
<evidence type="ECO:0000313" key="6">
    <source>
        <dbReference type="Proteomes" id="UP000480178"/>
    </source>
</evidence>
<feature type="domain" description="HTH LytTR-type" evidence="4">
    <location>
        <begin position="190"/>
        <end position="256"/>
    </location>
</feature>
<evidence type="ECO:0000256" key="2">
    <source>
        <dbReference type="PROSITE-ProRule" id="PRU00169"/>
    </source>
</evidence>
<dbReference type="InterPro" id="IPR011006">
    <property type="entry name" value="CheY-like_superfamily"/>
</dbReference>
<dbReference type="InterPro" id="IPR039420">
    <property type="entry name" value="WalR-like"/>
</dbReference>
<dbReference type="KEGG" id="rhoz:GXP67_03780"/>
<dbReference type="InterPro" id="IPR001789">
    <property type="entry name" value="Sig_transdc_resp-reg_receiver"/>
</dbReference>